<protein>
    <submittedName>
        <fullName evidence="1">Gamma-glutamyl-gamma-aminobutyrate hydrolase family protein</fullName>
    </submittedName>
</protein>
<evidence type="ECO:0000313" key="1">
    <source>
        <dbReference type="EMBL" id="MBV3382186.1"/>
    </source>
</evidence>
<dbReference type="AlphaFoldDB" id="A0AAW4MPZ2"/>
<keyword evidence="1" id="KW-0378">Hydrolase</keyword>
<dbReference type="InterPro" id="IPR044668">
    <property type="entry name" value="PuuD-like"/>
</dbReference>
<comment type="caution">
    <text evidence="1">The sequence shown here is derived from an EMBL/GenBank/DDBJ whole genome shotgun (WGS) entry which is preliminary data.</text>
</comment>
<proteinExistence type="predicted"/>
<dbReference type="GO" id="GO:0005829">
    <property type="term" value="C:cytosol"/>
    <property type="evidence" value="ECO:0007669"/>
    <property type="project" value="TreeGrafter"/>
</dbReference>
<name>A0AAW4MPZ2_9FIRM</name>
<dbReference type="RefSeq" id="WP_217747189.1">
    <property type="nucleotide sequence ID" value="NZ_JAHOEB010000012.1"/>
</dbReference>
<dbReference type="PANTHER" id="PTHR43235">
    <property type="entry name" value="GLUTAMINE AMIDOTRANSFERASE PB2B2.05-RELATED"/>
    <property type="match status" value="1"/>
</dbReference>
<reference evidence="1 4" key="1">
    <citation type="submission" date="2021-06" db="EMBL/GenBank/DDBJ databases">
        <title>Collection of gut derived symbiotic bacterial strains cultured from healthy donors.</title>
        <authorList>
            <person name="Lin H."/>
            <person name="Littmann E."/>
            <person name="Pamer E.G."/>
        </authorList>
    </citation>
    <scope>NUCLEOTIDE SEQUENCE</scope>
    <source>
        <strain evidence="2 4">MSK.21.70</strain>
        <strain evidence="1">MSK.21.82</strain>
    </source>
</reference>
<dbReference type="Proteomes" id="UP001196408">
    <property type="component" value="Unassembled WGS sequence"/>
</dbReference>
<gene>
    <name evidence="1" type="ORF">KSV97_02880</name>
    <name evidence="2" type="ORF">KSW06_02915</name>
</gene>
<keyword evidence="4" id="KW-1185">Reference proteome</keyword>
<dbReference type="PROSITE" id="PS51273">
    <property type="entry name" value="GATASE_TYPE_1"/>
    <property type="match status" value="1"/>
</dbReference>
<evidence type="ECO:0000313" key="3">
    <source>
        <dbReference type="Proteomes" id="UP001196408"/>
    </source>
</evidence>
<accession>A0AAW4MPZ2</accession>
<dbReference type="EMBL" id="JAHOEL010000012">
    <property type="protein sequence ID" value="MBV3392217.1"/>
    <property type="molecule type" value="Genomic_DNA"/>
</dbReference>
<dbReference type="GO" id="GO:0016811">
    <property type="term" value="F:hydrolase activity, acting on carbon-nitrogen (but not peptide) bonds, in linear amides"/>
    <property type="evidence" value="ECO:0007669"/>
    <property type="project" value="InterPro"/>
</dbReference>
<organism evidence="1 3">
    <name type="scientific">Catenibacterium mitsuokai</name>
    <dbReference type="NCBI Taxonomy" id="100886"/>
    <lineage>
        <taxon>Bacteria</taxon>
        <taxon>Bacillati</taxon>
        <taxon>Bacillota</taxon>
        <taxon>Erysipelotrichia</taxon>
        <taxon>Erysipelotrichales</taxon>
        <taxon>Coprobacillaceae</taxon>
        <taxon>Catenibacterium</taxon>
    </lineage>
</organism>
<dbReference type="EMBL" id="JAHOEF010000011">
    <property type="protein sequence ID" value="MBV3382186.1"/>
    <property type="molecule type" value="Genomic_DNA"/>
</dbReference>
<sequence>MKPIIGILPLFDEKKDSYWMLPGYLKGIMNAGGIPVMLPFIENIEDIKQLSENFDGFLFTGGPDIDPAYYHEEKKENCGDLTPYRDTLESQLFKEVYALNKPILGICRGHQLLNVLCGGTLYQDLPSEYKSTITHRMKPPYDNKQHTVTLVEDTPLKSLLNKTILSVNSCHHQAVKDLGSDLQPMAISEDGLVESCYAPNKKFVWGVQWHPEFMYTEKESQKIFEEFIRKCKK</sequence>
<evidence type="ECO:0000313" key="2">
    <source>
        <dbReference type="EMBL" id="MBV3392217.1"/>
    </source>
</evidence>
<dbReference type="InterPro" id="IPR011697">
    <property type="entry name" value="Peptidase_C26"/>
</dbReference>
<evidence type="ECO:0000313" key="4">
    <source>
        <dbReference type="Proteomes" id="UP001197492"/>
    </source>
</evidence>
<dbReference type="Pfam" id="PF07722">
    <property type="entry name" value="Peptidase_C26"/>
    <property type="match status" value="1"/>
</dbReference>
<dbReference type="PANTHER" id="PTHR43235:SF1">
    <property type="entry name" value="GLUTAMINE AMIDOTRANSFERASE PB2B2.05-RELATED"/>
    <property type="match status" value="1"/>
</dbReference>
<dbReference type="CDD" id="cd01745">
    <property type="entry name" value="GATase1_2"/>
    <property type="match status" value="1"/>
</dbReference>
<dbReference type="Proteomes" id="UP001197492">
    <property type="component" value="Unassembled WGS sequence"/>
</dbReference>